<organism evidence="2 3">
    <name type="scientific">Andreprevotia lacus DSM 23236</name>
    <dbReference type="NCBI Taxonomy" id="1121001"/>
    <lineage>
        <taxon>Bacteria</taxon>
        <taxon>Pseudomonadati</taxon>
        <taxon>Pseudomonadota</taxon>
        <taxon>Betaproteobacteria</taxon>
        <taxon>Neisseriales</taxon>
        <taxon>Chitinibacteraceae</taxon>
        <taxon>Andreprevotia</taxon>
    </lineage>
</organism>
<name>A0A1W1XDR0_9NEIS</name>
<dbReference type="InterPro" id="IPR029062">
    <property type="entry name" value="Class_I_gatase-like"/>
</dbReference>
<reference evidence="2 3" key="1">
    <citation type="submission" date="2017-04" db="EMBL/GenBank/DDBJ databases">
        <authorList>
            <person name="Afonso C.L."/>
            <person name="Miller P.J."/>
            <person name="Scott M.A."/>
            <person name="Spackman E."/>
            <person name="Goraichik I."/>
            <person name="Dimitrov K.M."/>
            <person name="Suarez D.L."/>
            <person name="Swayne D.E."/>
        </authorList>
    </citation>
    <scope>NUCLEOTIDE SEQUENCE [LARGE SCALE GENOMIC DNA]</scope>
    <source>
        <strain evidence="2 3">DSM 23236</strain>
    </source>
</reference>
<evidence type="ECO:0000259" key="1">
    <source>
        <dbReference type="Pfam" id="PF01965"/>
    </source>
</evidence>
<dbReference type="STRING" id="1121001.SAMN02745857_01348"/>
<feature type="domain" description="DJ-1/PfpI" evidence="1">
    <location>
        <begin position="4"/>
        <end position="165"/>
    </location>
</feature>
<dbReference type="CDD" id="cd03135">
    <property type="entry name" value="GATase1_DJ-1"/>
    <property type="match status" value="1"/>
</dbReference>
<keyword evidence="3" id="KW-1185">Reference proteome</keyword>
<dbReference type="AlphaFoldDB" id="A0A1W1XDR0"/>
<evidence type="ECO:0000313" key="2">
    <source>
        <dbReference type="EMBL" id="SMC22175.1"/>
    </source>
</evidence>
<dbReference type="PANTHER" id="PTHR48094:SF12">
    <property type="entry name" value="PARKINSON DISEASE PROTEIN 7 HOMOLOG"/>
    <property type="match status" value="1"/>
</dbReference>
<dbReference type="InterPro" id="IPR002818">
    <property type="entry name" value="DJ-1/PfpI"/>
</dbReference>
<dbReference type="RefSeq" id="WP_176216820.1">
    <property type="nucleotide sequence ID" value="NZ_FWXD01000006.1"/>
</dbReference>
<dbReference type="GO" id="GO:0005737">
    <property type="term" value="C:cytoplasm"/>
    <property type="evidence" value="ECO:0007669"/>
    <property type="project" value="TreeGrafter"/>
</dbReference>
<protein>
    <submittedName>
        <fullName evidence="2">4-methyl-5(B-hydroxyethyl)-thiazole monophosphate biosynthesis</fullName>
    </submittedName>
</protein>
<dbReference type="Pfam" id="PF01965">
    <property type="entry name" value="DJ-1_PfpI"/>
    <property type="match status" value="1"/>
</dbReference>
<accession>A0A1W1XDR0</accession>
<dbReference type="Gene3D" id="3.40.50.880">
    <property type="match status" value="1"/>
</dbReference>
<proteinExistence type="predicted"/>
<sequence>MPTVHVYIAPGFEEVELITIVDVLRRAGIETTLVALDEQLAVRGAHDIVVQADAGFAAVAELQADAIVLPGGGPGTQALGDCLPLHERLRAQAAAGRRVAAICAAPTVLAKAGVLQGREATCFPGLEQVLAEHGAKVSNYQVVTDDIVTTSRGPATAGLFGIELARLLVGHDKALAVGRAMLFL</sequence>
<dbReference type="NCBIfam" id="TIGR01383">
    <property type="entry name" value="not_thiJ"/>
    <property type="match status" value="1"/>
</dbReference>
<dbReference type="InterPro" id="IPR006287">
    <property type="entry name" value="DJ-1"/>
</dbReference>
<dbReference type="GO" id="GO:1903189">
    <property type="term" value="P:glyoxal metabolic process"/>
    <property type="evidence" value="ECO:0007669"/>
    <property type="project" value="TreeGrafter"/>
</dbReference>
<gene>
    <name evidence="2" type="ORF">SAMN02745857_01348</name>
</gene>
<dbReference type="EMBL" id="FWXD01000006">
    <property type="protein sequence ID" value="SMC22175.1"/>
    <property type="molecule type" value="Genomic_DNA"/>
</dbReference>
<evidence type="ECO:0000313" key="3">
    <source>
        <dbReference type="Proteomes" id="UP000192761"/>
    </source>
</evidence>
<dbReference type="SUPFAM" id="SSF52317">
    <property type="entry name" value="Class I glutamine amidotransferase-like"/>
    <property type="match status" value="1"/>
</dbReference>
<dbReference type="PANTHER" id="PTHR48094">
    <property type="entry name" value="PROTEIN/NUCLEIC ACID DEGLYCASE DJ-1-RELATED"/>
    <property type="match status" value="1"/>
</dbReference>
<dbReference type="Proteomes" id="UP000192761">
    <property type="component" value="Unassembled WGS sequence"/>
</dbReference>
<dbReference type="InterPro" id="IPR050325">
    <property type="entry name" value="Prot/Nucl_acid_deglycase"/>
</dbReference>